<feature type="binding site" evidence="5">
    <location>
        <position position="218"/>
    </location>
    <ligand>
        <name>pyridoxal 5'-phosphate</name>
        <dbReference type="ChEBI" id="CHEBI:597326"/>
    </ligand>
</feature>
<evidence type="ECO:0000313" key="10">
    <source>
        <dbReference type="EMBL" id="GAA4052364.1"/>
    </source>
</evidence>
<evidence type="ECO:0000256" key="6">
    <source>
        <dbReference type="NCBIfam" id="TIGR01048"/>
    </source>
</evidence>
<keyword evidence="5 7" id="KW-0457">Lysine biosynthesis</keyword>
<accession>A0ABP7UTC1</accession>
<dbReference type="InterPro" id="IPR022643">
    <property type="entry name" value="De-COase2_C"/>
</dbReference>
<dbReference type="Pfam" id="PF00278">
    <property type="entry name" value="Orn_DAP_Arg_deC"/>
    <property type="match status" value="1"/>
</dbReference>
<comment type="catalytic activity">
    <reaction evidence="5 7">
        <text>meso-2,6-diaminopimelate + H(+) = L-lysine + CO2</text>
        <dbReference type="Rhea" id="RHEA:15101"/>
        <dbReference type="ChEBI" id="CHEBI:15378"/>
        <dbReference type="ChEBI" id="CHEBI:16526"/>
        <dbReference type="ChEBI" id="CHEBI:32551"/>
        <dbReference type="ChEBI" id="CHEBI:57791"/>
        <dbReference type="EC" id="4.1.1.20"/>
    </reaction>
</comment>
<dbReference type="InterPro" id="IPR029066">
    <property type="entry name" value="PLP-binding_barrel"/>
</dbReference>
<evidence type="ECO:0000313" key="11">
    <source>
        <dbReference type="Proteomes" id="UP001500426"/>
    </source>
</evidence>
<feature type="binding site" evidence="5">
    <location>
        <position position="356"/>
    </location>
    <ligand>
        <name>pyridoxal 5'-phosphate</name>
        <dbReference type="ChEBI" id="CHEBI:597326"/>
    </ligand>
</feature>
<feature type="modified residue" description="N6-(pyridoxal phosphate)lysine" evidence="5">
    <location>
        <position position="49"/>
    </location>
</feature>
<dbReference type="InterPro" id="IPR000183">
    <property type="entry name" value="Orn/DAP/Arg_de-COase"/>
</dbReference>
<keyword evidence="5" id="KW-0028">Amino-acid biosynthesis</keyword>
<evidence type="ECO:0000256" key="5">
    <source>
        <dbReference type="HAMAP-Rule" id="MF_02120"/>
    </source>
</evidence>
<dbReference type="PRINTS" id="PR01181">
    <property type="entry name" value="DAPDCRBXLASE"/>
</dbReference>
<evidence type="ECO:0000259" key="8">
    <source>
        <dbReference type="Pfam" id="PF00278"/>
    </source>
</evidence>
<dbReference type="InterPro" id="IPR022653">
    <property type="entry name" value="De-COase2_pyr-phos_BS"/>
</dbReference>
<dbReference type="CDD" id="cd06828">
    <property type="entry name" value="PLPDE_III_DapDC"/>
    <property type="match status" value="1"/>
</dbReference>
<dbReference type="PANTHER" id="PTHR43727:SF2">
    <property type="entry name" value="GROUP IV DECARBOXYLASE"/>
    <property type="match status" value="1"/>
</dbReference>
<feature type="binding site" evidence="5">
    <location>
        <position position="302"/>
    </location>
    <ligand>
        <name>substrate</name>
    </ligand>
</feature>
<dbReference type="HAMAP" id="MF_02120">
    <property type="entry name" value="LysA"/>
    <property type="match status" value="1"/>
</dbReference>
<feature type="binding site" evidence="5">
    <location>
        <position position="356"/>
    </location>
    <ligand>
        <name>substrate</name>
    </ligand>
</feature>
<keyword evidence="4 5" id="KW-0456">Lyase</keyword>
<protein>
    <recommendedName>
        <fullName evidence="5 6">Diaminopimelate decarboxylase</fullName>
        <shortName evidence="5">DAP decarboxylase</shortName>
        <shortName evidence="5">DAPDC</shortName>
        <ecNumber evidence="5 6">4.1.1.20</ecNumber>
    </recommendedName>
</protein>
<comment type="function">
    <text evidence="5">Specifically catalyzes the decarboxylation of meso-diaminopimelate (meso-DAP) to L-lysine.</text>
</comment>
<dbReference type="SUPFAM" id="SSF51419">
    <property type="entry name" value="PLP-binding barrel"/>
    <property type="match status" value="1"/>
</dbReference>
<comment type="cofactor">
    <cofactor evidence="1 5 7">
        <name>pyridoxal 5'-phosphate</name>
        <dbReference type="ChEBI" id="CHEBI:597326"/>
    </cofactor>
</comment>
<name>A0ABP7UTC1_9FLAO</name>
<evidence type="ECO:0000259" key="9">
    <source>
        <dbReference type="Pfam" id="PF02784"/>
    </source>
</evidence>
<proteinExistence type="inferred from homology"/>
<dbReference type="EMBL" id="BAABCS010000017">
    <property type="protein sequence ID" value="GAA4052364.1"/>
    <property type="molecule type" value="Genomic_DNA"/>
</dbReference>
<sequence length="401" mass="45195">MQPKELLTLAEEFGSPLYVYDATTIEHQYNRLTAAFSKVENLRINYAMKALSNITILKLLKKCGSGLDTVSFQEVQLGLHAGFTPDKIIFTPNGVSFEEIEEVAKLGVQINIDNLSVLEHFGTKYPKVPVCIRINPHVMAGGNENISVGHIDSKFGISIYQIPHVLRIVENTKMHINGIHMHTGSDILDIEVFLYAAEILFDAAKQFKELDFLDFGSGFKVPYKKGDIETNIEELGKKLTRRFLAFEKEYGRTLTLAFEPGKFLVSEAGFFLAKVNVVKQTTSTVFAGIDSGFNHLIRPMFYGSQHQIENISNPKGKERFYTVVGYICETDTFANNRRIAEIKEGDVLCFKNAGAYCFSMASNYNSRFKPAEVLWKDGKSHLISKRETFEDLIKNQVVVEV</sequence>
<dbReference type="InterPro" id="IPR009006">
    <property type="entry name" value="Ala_racemase/Decarboxylase_C"/>
</dbReference>
<dbReference type="Gene3D" id="2.40.37.10">
    <property type="entry name" value="Lyase, Ornithine Decarboxylase, Chain A, domain 1"/>
    <property type="match status" value="1"/>
</dbReference>
<dbReference type="EC" id="4.1.1.20" evidence="5 6"/>
<feature type="domain" description="Orn/DAP/Arg decarboxylase 2 N-terminal" evidence="9">
    <location>
        <begin position="24"/>
        <end position="266"/>
    </location>
</feature>
<dbReference type="PROSITE" id="PS00878">
    <property type="entry name" value="ODR_DC_2_1"/>
    <property type="match status" value="1"/>
</dbReference>
<reference evidence="11" key="1">
    <citation type="journal article" date="2019" name="Int. J. Syst. Evol. Microbiol.">
        <title>The Global Catalogue of Microorganisms (GCM) 10K type strain sequencing project: providing services to taxonomists for standard genome sequencing and annotation.</title>
        <authorList>
            <consortium name="The Broad Institute Genomics Platform"/>
            <consortium name="The Broad Institute Genome Sequencing Center for Infectious Disease"/>
            <person name="Wu L."/>
            <person name="Ma J."/>
        </authorList>
    </citation>
    <scope>NUCLEOTIDE SEQUENCE [LARGE SCALE GENOMIC DNA]</scope>
    <source>
        <strain evidence="11">JCM 17068</strain>
    </source>
</reference>
<dbReference type="Gene3D" id="3.20.20.10">
    <property type="entry name" value="Alanine racemase"/>
    <property type="match status" value="1"/>
</dbReference>
<keyword evidence="2 5" id="KW-0210">Decarboxylase</keyword>
<organism evidence="10 11">
    <name type="scientific">Flavobacterium chungnamense</name>
    <dbReference type="NCBI Taxonomy" id="706182"/>
    <lineage>
        <taxon>Bacteria</taxon>
        <taxon>Pseudomonadati</taxon>
        <taxon>Bacteroidota</taxon>
        <taxon>Flavobacteriia</taxon>
        <taxon>Flavobacteriales</taxon>
        <taxon>Flavobacteriaceae</taxon>
        <taxon>Flavobacterium</taxon>
    </lineage>
</organism>
<evidence type="ECO:0000256" key="4">
    <source>
        <dbReference type="ARBA" id="ARBA00023239"/>
    </source>
</evidence>
<evidence type="ECO:0000256" key="1">
    <source>
        <dbReference type="ARBA" id="ARBA00001933"/>
    </source>
</evidence>
<dbReference type="Proteomes" id="UP001500426">
    <property type="component" value="Unassembled WGS sequence"/>
</dbReference>
<feature type="binding site" evidence="5">
    <location>
        <position position="329"/>
    </location>
    <ligand>
        <name>substrate</name>
    </ligand>
</feature>
<comment type="subunit">
    <text evidence="5">Homodimer.</text>
</comment>
<comment type="caution">
    <text evidence="5">Lacks conserved residue(s) required for the propagation of feature annotation.</text>
</comment>
<comment type="pathway">
    <text evidence="5 7">Amino-acid biosynthesis; L-lysine biosynthesis via DAP pathway; L-lysine from DL-2,6-diaminopimelate: step 1/1.</text>
</comment>
<evidence type="ECO:0000256" key="7">
    <source>
        <dbReference type="RuleBase" id="RU003738"/>
    </source>
</evidence>
<feature type="binding site" evidence="5">
    <location>
        <position position="298"/>
    </location>
    <ligand>
        <name>substrate</name>
    </ligand>
</feature>
<dbReference type="Pfam" id="PF02784">
    <property type="entry name" value="Orn_Arg_deC_N"/>
    <property type="match status" value="1"/>
</dbReference>
<comment type="similarity">
    <text evidence="5">Belongs to the Orn/Lys/Arg decarboxylase class-II family. LysA subfamily.</text>
</comment>
<dbReference type="PRINTS" id="PR01179">
    <property type="entry name" value="ODADCRBXLASE"/>
</dbReference>
<gene>
    <name evidence="5 10" type="primary">lysA</name>
    <name evidence="10" type="ORF">GCM10022388_18300</name>
</gene>
<dbReference type="RefSeq" id="WP_345093851.1">
    <property type="nucleotide sequence ID" value="NZ_BAABCS010000017.1"/>
</dbReference>
<keyword evidence="11" id="KW-1185">Reference proteome</keyword>
<comment type="caution">
    <text evidence="10">The sequence shown here is derived from an EMBL/GenBank/DDBJ whole genome shotgun (WGS) entry which is preliminary data.</text>
</comment>
<evidence type="ECO:0000256" key="2">
    <source>
        <dbReference type="ARBA" id="ARBA00022793"/>
    </source>
</evidence>
<dbReference type="InterPro" id="IPR002986">
    <property type="entry name" value="DAP_deCOOHase_LysA"/>
</dbReference>
<dbReference type="InterPro" id="IPR022644">
    <property type="entry name" value="De-COase2_N"/>
</dbReference>
<dbReference type="NCBIfam" id="TIGR01048">
    <property type="entry name" value="lysA"/>
    <property type="match status" value="1"/>
</dbReference>
<feature type="domain" description="Orn/DAP/Arg decarboxylase 2 C-terminal" evidence="8">
    <location>
        <begin position="18"/>
        <end position="354"/>
    </location>
</feature>
<keyword evidence="3 5" id="KW-0663">Pyridoxal phosphate</keyword>
<dbReference type="SUPFAM" id="SSF50621">
    <property type="entry name" value="Alanine racemase C-terminal domain-like"/>
    <property type="match status" value="1"/>
</dbReference>
<evidence type="ECO:0000256" key="3">
    <source>
        <dbReference type="ARBA" id="ARBA00022898"/>
    </source>
</evidence>
<dbReference type="PANTHER" id="PTHR43727">
    <property type="entry name" value="DIAMINOPIMELATE DECARBOXYLASE"/>
    <property type="match status" value="1"/>
</dbReference>